<evidence type="ECO:0000256" key="4">
    <source>
        <dbReference type="SAM" id="SignalP"/>
    </source>
</evidence>
<evidence type="ECO:0000259" key="5">
    <source>
        <dbReference type="Pfam" id="PF13458"/>
    </source>
</evidence>
<dbReference type="EMBL" id="CP031165">
    <property type="protein sequence ID" value="AXV04853.1"/>
    <property type="molecule type" value="Genomic_DNA"/>
</dbReference>
<feature type="compositionally biased region" description="Acidic residues" evidence="3">
    <location>
        <begin position="33"/>
        <end position="81"/>
    </location>
</feature>
<keyword evidence="2 4" id="KW-0732">Signal</keyword>
<feature type="chain" id="PRO_5039430712" evidence="4">
    <location>
        <begin position="23"/>
        <end position="433"/>
    </location>
</feature>
<dbReference type="PANTHER" id="PTHR30483:SF6">
    <property type="entry name" value="PERIPLASMIC BINDING PROTEIN OF ABC TRANSPORTER FOR NATURAL AMINO ACIDS"/>
    <property type="match status" value="1"/>
</dbReference>
<dbReference type="RefSeq" id="WP_114589740.1">
    <property type="nucleotide sequence ID" value="NZ_CP031165.1"/>
</dbReference>
<feature type="region of interest" description="Disordered" evidence="3">
    <location>
        <begin position="24"/>
        <end position="85"/>
    </location>
</feature>
<evidence type="ECO:0000256" key="1">
    <source>
        <dbReference type="ARBA" id="ARBA00010062"/>
    </source>
</evidence>
<dbReference type="KEGG" id="euz:DVS28_a0145"/>
<dbReference type="AlphaFoldDB" id="A0A346XRK6"/>
<protein>
    <submittedName>
        <fullName evidence="6">Branched-chain amino acid ABC transporter, amino acid-binding protein</fullName>
    </submittedName>
</protein>
<feature type="domain" description="Leucine-binding protein" evidence="5">
    <location>
        <begin position="85"/>
        <end position="413"/>
    </location>
</feature>
<proteinExistence type="inferred from homology"/>
<evidence type="ECO:0000256" key="2">
    <source>
        <dbReference type="ARBA" id="ARBA00022729"/>
    </source>
</evidence>
<dbReference type="PROSITE" id="PS51257">
    <property type="entry name" value="PROKAR_LIPOPROTEIN"/>
    <property type="match status" value="1"/>
</dbReference>
<evidence type="ECO:0000313" key="7">
    <source>
        <dbReference type="Proteomes" id="UP000264006"/>
    </source>
</evidence>
<sequence length="433" mass="44428">MRRSSLLSLLAAFLLLFTVACSGTDDASTTDDTATDDAAVDDTADDAADEPTDDPADEATDDTDEATEDEDADDAADEPAADGEPIVVGIVTSTSGLLGGFGEQYLAGLEAGMDYATDGTRAVNGRPIELEIVDDGGDAEQAITAATDLVGQGVTILAGTVSSGVATQIGPFAEENDVLYISGPAASDAITGLNSHTFRSGRQSFQDVATAASLLDDVDGGSVLVFAQDSEFGAGNVAAVEAVLGDTVGSVDSLLVPLNTSEFTPFAQQVIDADPDLLFVAWAGDTAPAMWQALEQQGVPEAVTVATGLADRAVWPVYAAGVEFLSHYFAEAPDTEANAALVEAVPEADLFTPDGFVAAQMIVQALTEGSPDDTASMIAALEGWEFDAPKGTQTIRASDHAMLQPMFTASLDGDTATLLDTLDPEAVAPPESE</sequence>
<dbReference type="PANTHER" id="PTHR30483">
    <property type="entry name" value="LEUCINE-SPECIFIC-BINDING PROTEIN"/>
    <property type="match status" value="1"/>
</dbReference>
<dbReference type="Proteomes" id="UP000264006">
    <property type="component" value="Chromosome"/>
</dbReference>
<dbReference type="Pfam" id="PF13458">
    <property type="entry name" value="Peripla_BP_6"/>
    <property type="match status" value="1"/>
</dbReference>
<dbReference type="InterPro" id="IPR051010">
    <property type="entry name" value="BCAA_transport"/>
</dbReference>
<dbReference type="OrthoDB" id="9794229at2"/>
<comment type="similarity">
    <text evidence="1">Belongs to the leucine-binding protein family.</text>
</comment>
<feature type="signal peptide" evidence="4">
    <location>
        <begin position="1"/>
        <end position="22"/>
    </location>
</feature>
<gene>
    <name evidence="6" type="ORF">DVS28_a0145</name>
</gene>
<dbReference type="InterPro" id="IPR028081">
    <property type="entry name" value="Leu-bd"/>
</dbReference>
<accession>A0A346XRK6</accession>
<dbReference type="SUPFAM" id="SSF53822">
    <property type="entry name" value="Periplasmic binding protein-like I"/>
    <property type="match status" value="1"/>
</dbReference>
<name>A0A346XRK6_9ACTN</name>
<evidence type="ECO:0000256" key="3">
    <source>
        <dbReference type="SAM" id="MobiDB-lite"/>
    </source>
</evidence>
<dbReference type="CDD" id="cd06328">
    <property type="entry name" value="PBP1_SBP-like"/>
    <property type="match status" value="1"/>
</dbReference>
<evidence type="ECO:0000313" key="6">
    <source>
        <dbReference type="EMBL" id="AXV04853.1"/>
    </source>
</evidence>
<dbReference type="Gene3D" id="3.40.50.2300">
    <property type="match status" value="2"/>
</dbReference>
<reference evidence="6 7" key="1">
    <citation type="submission" date="2018-09" db="EMBL/GenBank/DDBJ databases">
        <title>Complete genome sequence of Euzebya sp. DY32-46 isolated from seawater of Pacific Ocean.</title>
        <authorList>
            <person name="Xu L."/>
            <person name="Wu Y.-H."/>
            <person name="Xu X.-W."/>
        </authorList>
    </citation>
    <scope>NUCLEOTIDE SEQUENCE [LARGE SCALE GENOMIC DNA]</scope>
    <source>
        <strain evidence="6 7">DY32-46</strain>
    </source>
</reference>
<dbReference type="InterPro" id="IPR028082">
    <property type="entry name" value="Peripla_BP_I"/>
</dbReference>
<keyword evidence="7" id="KW-1185">Reference proteome</keyword>
<organism evidence="6 7">
    <name type="scientific">Euzebya pacifica</name>
    <dbReference type="NCBI Taxonomy" id="1608957"/>
    <lineage>
        <taxon>Bacteria</taxon>
        <taxon>Bacillati</taxon>
        <taxon>Actinomycetota</taxon>
        <taxon>Nitriliruptoria</taxon>
        <taxon>Euzebyales</taxon>
    </lineage>
</organism>